<evidence type="ECO:0000256" key="10">
    <source>
        <dbReference type="ARBA" id="ARBA00023146"/>
    </source>
</evidence>
<gene>
    <name evidence="13" type="primary">alaS</name>
    <name evidence="16" type="ORF">SAMN03080614_1001170</name>
</gene>
<dbReference type="InterPro" id="IPR045864">
    <property type="entry name" value="aa-tRNA-synth_II/BPL/LPL"/>
</dbReference>
<evidence type="ECO:0000313" key="17">
    <source>
        <dbReference type="Proteomes" id="UP000243819"/>
    </source>
</evidence>
<comment type="similarity">
    <text evidence="1 13">Belongs to the class-II aminoacyl-tRNA synthetase family.</text>
</comment>
<feature type="coiled-coil region" evidence="14">
    <location>
        <begin position="719"/>
        <end position="753"/>
    </location>
</feature>
<evidence type="ECO:0000256" key="11">
    <source>
        <dbReference type="ARBA" id="ARBA00024779"/>
    </source>
</evidence>
<proteinExistence type="inferred from homology"/>
<sequence length="867" mass="97033">MKTSEIRKRYLEFFKSKNHDVLESASLIPQNDPSLLLIGAGMAPFKDYFTGKLKRENPRVSTCQKCIRTGDIDNVGKTARHHTFFEMLGNFSFGDYFKEDAIKWAWEFLTENLGLNPENLWVSVYEEDQEAYNLWKDLINIPEEKIVRLGKKDNFWEVGVGPCGPCSEIYVDQGEKFGCGKEDCKPGCDCDRYLEVWNLVFTQFDKDEDGNYHPLTSKNIDTGMGLERIAAVMQGVNNNFEIDIIFPIIQKMEALTGKKYGEKEEIDVSLKVIADHSRAVVFMVADGVLPSNEGRGYVLRRLLRRAVRYGLLLGLKEMFMYKLVDVVIGLMEDGYPELKTKRDYIVKVVTLEEEKFAQTLEQGMQLLENELAKLTKGQVFPGDIAFKLYDTYGFPLDLTKEVIGEKGFILDEEGYKQELEVQRRRAREARGEVEAMGTQEVIKLNNLEKSNFIGYTNIVNKDKVVAILKNNVEVEKAEVGEEVFLVTENSVFYPQGGGQLGDKGVVITSSGSFEVIDTQKKGSYILLKGKVTNGSISVGQTAEFSVDKNYRENIQKNHTATHILHKVLREVLGSHVEQAGSEVGPERLRFDFTHFGPLTKEELAVIQQKVNEVIEKALPVTTEETDLESARKKGAMALFGEKYEKQVRVVAVGEYSLELCGGTHVKNTSEIRYFKIISEGGIGSGLRRIEGVTGNKAFEILEGYQRTIEDLAGLFKCQLGDVVEKAEGLIEKVKEQEKEINSLLQKLAKSIKEEILETKKIVGETEVFVKKVNVTNVDTLRELADSVVENRNNALVVLGTVTGDKVNFVAKATSEAVKNGIHCGKIIKEVAQVAGGGGGGRPDMAQAGGKNIDKIDEALEKVYNILE</sequence>
<comment type="catalytic activity">
    <reaction evidence="12 13">
        <text>tRNA(Ala) + L-alanine + ATP = L-alanyl-tRNA(Ala) + AMP + diphosphate</text>
        <dbReference type="Rhea" id="RHEA:12540"/>
        <dbReference type="Rhea" id="RHEA-COMP:9657"/>
        <dbReference type="Rhea" id="RHEA-COMP:9923"/>
        <dbReference type="ChEBI" id="CHEBI:30616"/>
        <dbReference type="ChEBI" id="CHEBI:33019"/>
        <dbReference type="ChEBI" id="CHEBI:57972"/>
        <dbReference type="ChEBI" id="CHEBI:78442"/>
        <dbReference type="ChEBI" id="CHEBI:78497"/>
        <dbReference type="ChEBI" id="CHEBI:456215"/>
        <dbReference type="EC" id="6.1.1.7"/>
    </reaction>
</comment>
<dbReference type="Gene3D" id="3.30.54.20">
    <property type="match status" value="1"/>
</dbReference>
<keyword evidence="14" id="KW-0175">Coiled coil</keyword>
<keyword evidence="7 13" id="KW-0067">ATP-binding</keyword>
<dbReference type="InterPro" id="IPR018163">
    <property type="entry name" value="Thr/Ala-tRNA-synth_IIc_edit"/>
</dbReference>
<evidence type="ECO:0000256" key="8">
    <source>
        <dbReference type="ARBA" id="ARBA00022884"/>
    </source>
</evidence>
<dbReference type="InterPro" id="IPR003156">
    <property type="entry name" value="DHHA1_dom"/>
</dbReference>
<dbReference type="Gene3D" id="3.30.930.10">
    <property type="entry name" value="Bira Bifunctional Protein, Domain 2"/>
    <property type="match status" value="1"/>
</dbReference>
<dbReference type="SUPFAM" id="SSF101353">
    <property type="entry name" value="Putative anticodon-binding domain of alanyl-tRNA synthetase (AlaRS)"/>
    <property type="match status" value="1"/>
</dbReference>
<dbReference type="GO" id="GO:0008270">
    <property type="term" value="F:zinc ion binding"/>
    <property type="evidence" value="ECO:0007669"/>
    <property type="project" value="UniProtKB-UniRule"/>
</dbReference>
<evidence type="ECO:0000256" key="7">
    <source>
        <dbReference type="ARBA" id="ARBA00022840"/>
    </source>
</evidence>
<feature type="binding site" evidence="13">
    <location>
        <position position="558"/>
    </location>
    <ligand>
        <name>Zn(2+)</name>
        <dbReference type="ChEBI" id="CHEBI:29105"/>
    </ligand>
</feature>
<keyword evidence="17" id="KW-1185">Reference proteome</keyword>
<dbReference type="SMART" id="SM00863">
    <property type="entry name" value="tRNA_SAD"/>
    <property type="match status" value="1"/>
</dbReference>
<dbReference type="GO" id="GO:0004813">
    <property type="term" value="F:alanine-tRNA ligase activity"/>
    <property type="evidence" value="ECO:0007669"/>
    <property type="project" value="UniProtKB-UniRule"/>
</dbReference>
<keyword evidence="8 13" id="KW-0694">RNA-binding</keyword>
<reference evidence="17" key="1">
    <citation type="submission" date="2016-10" db="EMBL/GenBank/DDBJ databases">
        <authorList>
            <person name="Varghese N."/>
            <person name="Submissions S."/>
        </authorList>
    </citation>
    <scope>NUCLEOTIDE SEQUENCE [LARGE SCALE GENOMIC DNA]</scope>
    <source>
        <strain evidence="17">DSM 13577</strain>
    </source>
</reference>
<dbReference type="Proteomes" id="UP000243819">
    <property type="component" value="Unassembled WGS sequence"/>
</dbReference>
<feature type="binding site" evidence="13">
    <location>
        <position position="660"/>
    </location>
    <ligand>
        <name>Zn(2+)</name>
        <dbReference type="ChEBI" id="CHEBI:29105"/>
    </ligand>
</feature>
<evidence type="ECO:0000256" key="14">
    <source>
        <dbReference type="SAM" id="Coils"/>
    </source>
</evidence>
<comment type="function">
    <text evidence="11 13">Catalyzes the attachment of alanine to tRNA(Ala) in a two-step reaction: alanine is first activated by ATP to form Ala-AMP and then transferred to the acceptor end of tRNA(Ala). Also edits incorrectly charged Ser-tRNA(Ala) and Gly-tRNA(Ala) via its editing domain.</text>
</comment>
<dbReference type="SUPFAM" id="SSF55681">
    <property type="entry name" value="Class II aaRS and biotin synthetases"/>
    <property type="match status" value="1"/>
</dbReference>
<dbReference type="EMBL" id="FOIF01000001">
    <property type="protein sequence ID" value="SES63838.1"/>
    <property type="molecule type" value="Genomic_DNA"/>
</dbReference>
<evidence type="ECO:0000256" key="2">
    <source>
        <dbReference type="ARBA" id="ARBA00022555"/>
    </source>
</evidence>
<dbReference type="Gene3D" id="2.40.30.130">
    <property type="match status" value="1"/>
</dbReference>
<evidence type="ECO:0000256" key="9">
    <source>
        <dbReference type="ARBA" id="ARBA00022917"/>
    </source>
</evidence>
<dbReference type="CDD" id="cd00673">
    <property type="entry name" value="AlaRS_core"/>
    <property type="match status" value="1"/>
</dbReference>
<organism evidence="16 17">
    <name type="scientific">Anaerobranca gottschalkii DSM 13577</name>
    <dbReference type="NCBI Taxonomy" id="1120990"/>
    <lineage>
        <taxon>Bacteria</taxon>
        <taxon>Bacillati</taxon>
        <taxon>Bacillota</taxon>
        <taxon>Clostridia</taxon>
        <taxon>Eubacteriales</taxon>
        <taxon>Proteinivoracaceae</taxon>
        <taxon>Anaerobranca</taxon>
    </lineage>
</organism>
<dbReference type="InterPro" id="IPR018164">
    <property type="entry name" value="Ala-tRNA-synth_IIc_N"/>
</dbReference>
<dbReference type="FunFam" id="3.30.54.20:FF:000001">
    <property type="entry name" value="Alanine--tRNA ligase"/>
    <property type="match status" value="1"/>
</dbReference>
<dbReference type="FunFam" id="3.10.310.40:FF:000001">
    <property type="entry name" value="Alanine--tRNA ligase"/>
    <property type="match status" value="1"/>
</dbReference>
<dbReference type="InterPro" id="IPR009000">
    <property type="entry name" value="Transl_B-barrel_sf"/>
</dbReference>
<dbReference type="FunFam" id="3.30.980.10:FF:000004">
    <property type="entry name" value="Alanine--tRNA ligase, cytoplasmic"/>
    <property type="match status" value="1"/>
</dbReference>
<evidence type="ECO:0000256" key="12">
    <source>
        <dbReference type="ARBA" id="ARBA00048300"/>
    </source>
</evidence>
<dbReference type="InterPro" id="IPR018165">
    <property type="entry name" value="Ala-tRNA-synth_IIc_core"/>
</dbReference>
<dbReference type="Gene3D" id="3.10.310.40">
    <property type="match status" value="1"/>
</dbReference>
<dbReference type="InterPro" id="IPR012947">
    <property type="entry name" value="tRNA_SAD"/>
</dbReference>
<keyword evidence="13" id="KW-0963">Cytoplasm</keyword>
<dbReference type="SUPFAM" id="SSF50447">
    <property type="entry name" value="Translation proteins"/>
    <property type="match status" value="1"/>
</dbReference>
<protein>
    <recommendedName>
        <fullName evidence="13">Alanine--tRNA ligase</fullName>
        <ecNumber evidence="13">6.1.1.7</ecNumber>
    </recommendedName>
    <alternativeName>
        <fullName evidence="13">Alanyl-tRNA synthetase</fullName>
        <shortName evidence="13">AlaRS</shortName>
    </alternativeName>
</protein>
<feature type="binding site" evidence="13">
    <location>
        <position position="562"/>
    </location>
    <ligand>
        <name>Zn(2+)</name>
        <dbReference type="ChEBI" id="CHEBI:29105"/>
    </ligand>
</feature>
<feature type="binding site" evidence="13">
    <location>
        <position position="664"/>
    </location>
    <ligand>
        <name>Zn(2+)</name>
        <dbReference type="ChEBI" id="CHEBI:29105"/>
    </ligand>
</feature>
<evidence type="ECO:0000256" key="13">
    <source>
        <dbReference type="HAMAP-Rule" id="MF_00036"/>
    </source>
</evidence>
<dbReference type="STRING" id="1120990.SAMN03080614_1001170"/>
<evidence type="ECO:0000256" key="4">
    <source>
        <dbReference type="ARBA" id="ARBA00022723"/>
    </source>
</evidence>
<evidence type="ECO:0000259" key="15">
    <source>
        <dbReference type="PROSITE" id="PS50860"/>
    </source>
</evidence>
<dbReference type="GO" id="GO:0000049">
    <property type="term" value="F:tRNA binding"/>
    <property type="evidence" value="ECO:0007669"/>
    <property type="project" value="UniProtKB-KW"/>
</dbReference>
<dbReference type="Gene3D" id="3.30.980.10">
    <property type="entry name" value="Threonyl-trna Synthetase, Chain A, domain 2"/>
    <property type="match status" value="1"/>
</dbReference>
<dbReference type="InterPro" id="IPR002318">
    <property type="entry name" value="Ala-tRNA-lgiase_IIc"/>
</dbReference>
<dbReference type="Pfam" id="PF07973">
    <property type="entry name" value="tRNA_SAD"/>
    <property type="match status" value="1"/>
</dbReference>
<dbReference type="Gene3D" id="6.10.250.550">
    <property type="match status" value="1"/>
</dbReference>
<keyword evidence="10 13" id="KW-0030">Aminoacyl-tRNA synthetase</keyword>
<keyword evidence="6 13" id="KW-0862">Zinc</keyword>
<dbReference type="PANTHER" id="PTHR11777">
    <property type="entry name" value="ALANYL-TRNA SYNTHETASE"/>
    <property type="match status" value="1"/>
</dbReference>
<dbReference type="Pfam" id="PF02272">
    <property type="entry name" value="DHHA1"/>
    <property type="match status" value="1"/>
</dbReference>
<dbReference type="NCBIfam" id="TIGR00344">
    <property type="entry name" value="alaS"/>
    <property type="match status" value="1"/>
</dbReference>
<dbReference type="InterPro" id="IPR018162">
    <property type="entry name" value="Ala-tRNA-ligase_IIc_anticod-bd"/>
</dbReference>
<dbReference type="SUPFAM" id="SSF55186">
    <property type="entry name" value="ThrRS/AlaRS common domain"/>
    <property type="match status" value="1"/>
</dbReference>
<dbReference type="PROSITE" id="PS50860">
    <property type="entry name" value="AA_TRNA_LIGASE_II_ALA"/>
    <property type="match status" value="1"/>
</dbReference>
<evidence type="ECO:0000256" key="6">
    <source>
        <dbReference type="ARBA" id="ARBA00022833"/>
    </source>
</evidence>
<accession>A0A1H9Y4Z9</accession>
<feature type="domain" description="Alanyl-transfer RNA synthetases family profile" evidence="15">
    <location>
        <begin position="1"/>
        <end position="703"/>
    </location>
</feature>
<keyword evidence="9 13" id="KW-0648">Protein biosynthesis</keyword>
<dbReference type="GO" id="GO:0005829">
    <property type="term" value="C:cytosol"/>
    <property type="evidence" value="ECO:0007669"/>
    <property type="project" value="TreeGrafter"/>
</dbReference>
<dbReference type="GO" id="GO:0002161">
    <property type="term" value="F:aminoacyl-tRNA deacylase activity"/>
    <property type="evidence" value="ECO:0007669"/>
    <property type="project" value="TreeGrafter"/>
</dbReference>
<dbReference type="AlphaFoldDB" id="A0A1H9Y4Z9"/>
<name>A0A1H9Y4Z9_9FIRM</name>
<dbReference type="PANTHER" id="PTHR11777:SF9">
    <property type="entry name" value="ALANINE--TRNA LIGASE, CYTOPLASMIC"/>
    <property type="match status" value="1"/>
</dbReference>
<dbReference type="HAMAP" id="MF_00036_B">
    <property type="entry name" value="Ala_tRNA_synth_B"/>
    <property type="match status" value="1"/>
</dbReference>
<evidence type="ECO:0000256" key="5">
    <source>
        <dbReference type="ARBA" id="ARBA00022741"/>
    </source>
</evidence>
<keyword evidence="2 13" id="KW-0820">tRNA-binding</keyword>
<evidence type="ECO:0000256" key="3">
    <source>
        <dbReference type="ARBA" id="ARBA00022598"/>
    </source>
</evidence>
<keyword evidence="5 13" id="KW-0547">Nucleotide-binding</keyword>
<dbReference type="InterPro" id="IPR023033">
    <property type="entry name" value="Ala_tRNA_ligase_euk/bac"/>
</dbReference>
<dbReference type="RefSeq" id="WP_091347967.1">
    <property type="nucleotide sequence ID" value="NZ_FOIF01000001.1"/>
</dbReference>
<comment type="domain">
    <text evidence="13">Consists of three domains; the N-terminal catalytic domain, the editing domain and the C-terminal C-Ala domain. The editing domain removes incorrectly charged amino acids, while the C-Ala domain, along with tRNA(Ala), serves as a bridge to cooperatively bring together the editing and aminoacylation centers thus stimulating deacylation of misacylated tRNAs.</text>
</comment>
<dbReference type="OrthoDB" id="9803884at2"/>
<dbReference type="EC" id="6.1.1.7" evidence="13"/>
<keyword evidence="4 13" id="KW-0479">Metal-binding</keyword>
<dbReference type="FunFam" id="3.30.930.10:FF:000004">
    <property type="entry name" value="Alanine--tRNA ligase"/>
    <property type="match status" value="1"/>
</dbReference>
<keyword evidence="3 13" id="KW-0436">Ligase</keyword>
<comment type="cofactor">
    <cofactor evidence="13">
        <name>Zn(2+)</name>
        <dbReference type="ChEBI" id="CHEBI:29105"/>
    </cofactor>
    <text evidence="13">Binds 1 zinc ion per subunit.</text>
</comment>
<evidence type="ECO:0000313" key="16">
    <source>
        <dbReference type="EMBL" id="SES63838.1"/>
    </source>
</evidence>
<dbReference type="InterPro" id="IPR050058">
    <property type="entry name" value="Ala-tRNA_ligase"/>
</dbReference>
<evidence type="ECO:0000256" key="1">
    <source>
        <dbReference type="ARBA" id="ARBA00008226"/>
    </source>
</evidence>
<dbReference type="GO" id="GO:0140096">
    <property type="term" value="F:catalytic activity, acting on a protein"/>
    <property type="evidence" value="ECO:0007669"/>
    <property type="project" value="UniProtKB-ARBA"/>
</dbReference>
<dbReference type="GO" id="GO:0016740">
    <property type="term" value="F:transferase activity"/>
    <property type="evidence" value="ECO:0007669"/>
    <property type="project" value="UniProtKB-ARBA"/>
</dbReference>
<dbReference type="GO" id="GO:0005524">
    <property type="term" value="F:ATP binding"/>
    <property type="evidence" value="ECO:0007669"/>
    <property type="project" value="UniProtKB-UniRule"/>
</dbReference>
<comment type="subcellular location">
    <subcellularLocation>
        <location evidence="13">Cytoplasm</location>
    </subcellularLocation>
</comment>
<dbReference type="GO" id="GO:0006419">
    <property type="term" value="P:alanyl-tRNA aminoacylation"/>
    <property type="evidence" value="ECO:0007669"/>
    <property type="project" value="UniProtKB-UniRule"/>
</dbReference>
<dbReference type="Pfam" id="PF01411">
    <property type="entry name" value="tRNA-synt_2c"/>
    <property type="match status" value="1"/>
</dbReference>
<dbReference type="PRINTS" id="PR00980">
    <property type="entry name" value="TRNASYNTHALA"/>
</dbReference>